<sequence length="385" mass="44227">MSYCPNCGGQVQDTEKFCVTCGERLPDNIHTRLSPIKSTKKWWLLPISSLITGCIIIGGTYFLSNYQTNKAATFYEEASEMALIGDYEQASTLLTHALDYKDNFPAAKEAAAFLSIAKELDENSEQIQAFNEQNDFSQSLRIIRRSENQLKQFSGDLPNQLLEQNMELKNQTLLNQATHRLHNDPSKDDLKSLVWEVTDIQHEQTSELLEEIKQKLITMTYQDATALLNELQFSKALRTVDDTLQVVENSEQLNSLRTTINKDKTSFESAEEQRFEQALSAFEEEQEQNKSDALEVTDMQLEQEKENWIISGEIKSVATVPIHSILVHYSIRDKNDQIIEENEVYATPETLYSEEIGHFEFTHFDINKKAKDLTAKIEEITWYLD</sequence>
<gene>
    <name evidence="1" type="ORF">SH601_02575</name>
</gene>
<keyword evidence="2" id="KW-1185">Reference proteome</keyword>
<organism evidence="1 2">
    <name type="scientific">Gracilibacillus pellucidus</name>
    <dbReference type="NCBI Taxonomy" id="3095368"/>
    <lineage>
        <taxon>Bacteria</taxon>
        <taxon>Bacillati</taxon>
        <taxon>Bacillota</taxon>
        <taxon>Bacilli</taxon>
        <taxon>Bacillales</taxon>
        <taxon>Bacillaceae</taxon>
        <taxon>Gracilibacillus</taxon>
    </lineage>
</organism>
<reference evidence="1" key="1">
    <citation type="submission" date="2023-11" db="EMBL/GenBank/DDBJ databases">
        <title>Gracilibacillus pellucida a moderately halophilic bacterium isolated from saline soil in Xinjiang province.</title>
        <authorList>
            <person name="Zhang Z."/>
            <person name="Tan F."/>
            <person name="Wang Y."/>
            <person name="Xia M."/>
        </authorList>
    </citation>
    <scope>NUCLEOTIDE SEQUENCE</scope>
    <source>
        <strain evidence="1">S3-1-1</strain>
    </source>
</reference>
<protein>
    <submittedName>
        <fullName evidence="1">Uncharacterized protein</fullName>
    </submittedName>
</protein>
<dbReference type="Proteomes" id="UP001277972">
    <property type="component" value="Unassembled WGS sequence"/>
</dbReference>
<evidence type="ECO:0000313" key="1">
    <source>
        <dbReference type="EMBL" id="MDX8044860.1"/>
    </source>
</evidence>
<comment type="caution">
    <text evidence="1">The sequence shown here is derived from an EMBL/GenBank/DDBJ whole genome shotgun (WGS) entry which is preliminary data.</text>
</comment>
<proteinExistence type="predicted"/>
<name>A0ACC6M1P3_9BACI</name>
<evidence type="ECO:0000313" key="2">
    <source>
        <dbReference type="Proteomes" id="UP001277972"/>
    </source>
</evidence>
<dbReference type="EMBL" id="JAWZSR010000001">
    <property type="protein sequence ID" value="MDX8044860.1"/>
    <property type="molecule type" value="Genomic_DNA"/>
</dbReference>
<accession>A0ACC6M1P3</accession>